<name>A0A225VVM6_9STRA</name>
<dbReference type="Proteomes" id="UP000198211">
    <property type="component" value="Unassembled WGS sequence"/>
</dbReference>
<comment type="caution">
    <text evidence="1">The sequence shown here is derived from an EMBL/GenBank/DDBJ whole genome shotgun (WGS) entry which is preliminary data.</text>
</comment>
<dbReference type="AlphaFoldDB" id="A0A225VVM6"/>
<gene>
    <name evidence="1" type="ORF">PHMEG_00018107</name>
</gene>
<dbReference type="PANTHER" id="PTHR40866">
    <property type="entry name" value="BED-TYPE DOMAIN-CONTAINING PROTEIN"/>
    <property type="match status" value="1"/>
</dbReference>
<dbReference type="SUPFAM" id="SSF53098">
    <property type="entry name" value="Ribonuclease H-like"/>
    <property type="match status" value="1"/>
</dbReference>
<keyword evidence="2" id="KW-1185">Reference proteome</keyword>
<reference evidence="2" key="1">
    <citation type="submission" date="2017-03" db="EMBL/GenBank/DDBJ databases">
        <title>Phytopthora megakarya and P. palmivora, two closely related causual agents of cacao black pod achieved similar genome size and gene model numbers by different mechanisms.</title>
        <authorList>
            <person name="Ali S."/>
            <person name="Shao J."/>
            <person name="Larry D.J."/>
            <person name="Kronmiller B."/>
            <person name="Shen D."/>
            <person name="Strem M.D."/>
            <person name="Melnick R.L."/>
            <person name="Guiltinan M.J."/>
            <person name="Tyler B.M."/>
            <person name="Meinhardt L.W."/>
            <person name="Bailey B.A."/>
        </authorList>
    </citation>
    <scope>NUCLEOTIDE SEQUENCE [LARGE SCALE GENOMIC DNA]</scope>
    <source>
        <strain evidence="2">zdho120</strain>
    </source>
</reference>
<dbReference type="OrthoDB" id="125057at2759"/>
<organism evidence="1 2">
    <name type="scientific">Phytophthora megakarya</name>
    <dbReference type="NCBI Taxonomy" id="4795"/>
    <lineage>
        <taxon>Eukaryota</taxon>
        <taxon>Sar</taxon>
        <taxon>Stramenopiles</taxon>
        <taxon>Oomycota</taxon>
        <taxon>Peronosporomycetes</taxon>
        <taxon>Peronosporales</taxon>
        <taxon>Peronosporaceae</taxon>
        <taxon>Phytophthora</taxon>
    </lineage>
</organism>
<sequence length="338" mass="37765">MGDASAAATGTLVPWVSQKATNRFSWMRWIVMCNLPFSFCESEETRRFTNLPPICVETLYGDMESVVKAVEKTIGEEMPKCFGLILDGWTHGTEHFLAVYACYESPDGPRFPLLSMAPIIDEPDDALNADGHAAAIARFLPFFGRSLENVLFLVGDNCAVNKRLANLMGVPLVGCASHRLNLAVREHLAPHEDALAEVQALMRKLRTLKQAAKLRQKTSLQPVLRQETRWSSTFAMLARYFRLFEHLCPDDEDLEDLIPSRSTHRSLRKLFEELHDVESISKKLQTDGLTLLDARDLLDGLLEVQPSFRNYLAPDAPIVHSPKFETAVVKVLGGKASG</sequence>
<protein>
    <submittedName>
        <fullName evidence="1">Uncharacterized protein</fullName>
    </submittedName>
</protein>
<dbReference type="EMBL" id="NBNE01002867">
    <property type="protein sequence ID" value="OWZ09224.1"/>
    <property type="molecule type" value="Genomic_DNA"/>
</dbReference>
<dbReference type="PANTHER" id="PTHR40866:SF1">
    <property type="entry name" value="BED-TYPE DOMAIN-CONTAINING PROTEIN"/>
    <property type="match status" value="1"/>
</dbReference>
<dbReference type="InterPro" id="IPR012337">
    <property type="entry name" value="RNaseH-like_sf"/>
</dbReference>
<proteinExistence type="predicted"/>
<accession>A0A225VVM6</accession>
<evidence type="ECO:0000313" key="2">
    <source>
        <dbReference type="Proteomes" id="UP000198211"/>
    </source>
</evidence>
<evidence type="ECO:0000313" key="1">
    <source>
        <dbReference type="EMBL" id="OWZ09224.1"/>
    </source>
</evidence>